<accession>A0A6A6SD51</accession>
<dbReference type="EMBL" id="MU006777">
    <property type="protein sequence ID" value="KAF2645709.1"/>
    <property type="molecule type" value="Genomic_DNA"/>
</dbReference>
<evidence type="ECO:0000256" key="2">
    <source>
        <dbReference type="SAM" id="MobiDB-lite"/>
    </source>
</evidence>
<evidence type="ECO:0000313" key="4">
    <source>
        <dbReference type="Proteomes" id="UP000799753"/>
    </source>
</evidence>
<dbReference type="OrthoDB" id="3790858at2759"/>
<feature type="compositionally biased region" description="Polar residues" evidence="2">
    <location>
        <begin position="217"/>
        <end position="233"/>
    </location>
</feature>
<evidence type="ECO:0000256" key="1">
    <source>
        <dbReference type="SAM" id="Coils"/>
    </source>
</evidence>
<feature type="compositionally biased region" description="Low complexity" evidence="2">
    <location>
        <begin position="203"/>
        <end position="216"/>
    </location>
</feature>
<protein>
    <submittedName>
        <fullName evidence="3">Uncharacterized protein</fullName>
    </submittedName>
</protein>
<reference evidence="3" key="1">
    <citation type="journal article" date="2020" name="Stud. Mycol.">
        <title>101 Dothideomycetes genomes: a test case for predicting lifestyles and emergence of pathogens.</title>
        <authorList>
            <person name="Haridas S."/>
            <person name="Albert R."/>
            <person name="Binder M."/>
            <person name="Bloem J."/>
            <person name="Labutti K."/>
            <person name="Salamov A."/>
            <person name="Andreopoulos B."/>
            <person name="Baker S."/>
            <person name="Barry K."/>
            <person name="Bills G."/>
            <person name="Bluhm B."/>
            <person name="Cannon C."/>
            <person name="Castanera R."/>
            <person name="Culley D."/>
            <person name="Daum C."/>
            <person name="Ezra D."/>
            <person name="Gonzalez J."/>
            <person name="Henrissat B."/>
            <person name="Kuo A."/>
            <person name="Liang C."/>
            <person name="Lipzen A."/>
            <person name="Lutzoni F."/>
            <person name="Magnuson J."/>
            <person name="Mondo S."/>
            <person name="Nolan M."/>
            <person name="Ohm R."/>
            <person name="Pangilinan J."/>
            <person name="Park H.-J."/>
            <person name="Ramirez L."/>
            <person name="Alfaro M."/>
            <person name="Sun H."/>
            <person name="Tritt A."/>
            <person name="Yoshinaga Y."/>
            <person name="Zwiers L.-H."/>
            <person name="Turgeon B."/>
            <person name="Goodwin S."/>
            <person name="Spatafora J."/>
            <person name="Crous P."/>
            <person name="Grigoriev I."/>
        </authorList>
    </citation>
    <scope>NUCLEOTIDE SEQUENCE</scope>
    <source>
        <strain evidence="3">CBS 473.64</strain>
    </source>
</reference>
<feature type="compositionally biased region" description="Polar residues" evidence="2">
    <location>
        <begin position="186"/>
        <end position="197"/>
    </location>
</feature>
<organism evidence="3 4">
    <name type="scientific">Massarina eburnea CBS 473.64</name>
    <dbReference type="NCBI Taxonomy" id="1395130"/>
    <lineage>
        <taxon>Eukaryota</taxon>
        <taxon>Fungi</taxon>
        <taxon>Dikarya</taxon>
        <taxon>Ascomycota</taxon>
        <taxon>Pezizomycotina</taxon>
        <taxon>Dothideomycetes</taxon>
        <taxon>Pleosporomycetidae</taxon>
        <taxon>Pleosporales</taxon>
        <taxon>Massarineae</taxon>
        <taxon>Massarinaceae</taxon>
        <taxon>Massarina</taxon>
    </lineage>
</organism>
<name>A0A6A6SD51_9PLEO</name>
<feature type="region of interest" description="Disordered" evidence="2">
    <location>
        <begin position="186"/>
        <end position="233"/>
    </location>
</feature>
<feature type="coiled-coil region" evidence="1">
    <location>
        <begin position="361"/>
        <end position="496"/>
    </location>
</feature>
<proteinExistence type="predicted"/>
<dbReference type="Proteomes" id="UP000799753">
    <property type="component" value="Unassembled WGS sequence"/>
</dbReference>
<gene>
    <name evidence="3" type="ORF">P280DRAFT_532040</name>
</gene>
<dbReference type="AlphaFoldDB" id="A0A6A6SD51"/>
<evidence type="ECO:0000313" key="3">
    <source>
        <dbReference type="EMBL" id="KAF2645709.1"/>
    </source>
</evidence>
<keyword evidence="1" id="KW-0175">Coiled coil</keyword>
<sequence>MAPTTSPTDDPKVRHTTLEELNDHLNAYPESFYHSLPTSDKLRFEVLAPRDITFHFLTRVSVIPARLILGSVRDAHADRNYVVYAYLCKKEGIHRAILRLGKKNLPIHALSAIDFKAPFDHIYREYDVPDRACDRMSLMAAYYFLAAGYIDKVTTRLDFCIIFTGMCNKLFKPTDDRTNDHINEAARQNNEMSSVEGQNGEYRSSNSSTSRTIVSSMQTSNGNVESNNVDTSGNGVSLSTIEQLSLVDFSQTTHQASGNRLASSSGTVTLADHLGNYHDSPKKVTPDIEDLTVFIQSYKALKASNLSLSTENATLMQQLAKSQAYTNELETRVDTVKLKILDCRTREEDLHASLAKSKTQSANAQIDLQVADKERSEARAELKVTQKDFREFQDKAKRAQQELQQRDIELAKLRCVSNEKAGLEDKLKELQVNMSDLARNNNSLLEANFQLSVEMERIKVALGERQNKVSHLKVQNEDLKKENEGMAKKFANYKRLLKEVTSDM</sequence>
<keyword evidence="4" id="KW-1185">Reference proteome</keyword>